<feature type="signal peptide" evidence="8">
    <location>
        <begin position="1"/>
        <end position="21"/>
    </location>
</feature>
<dbReference type="InterPro" id="IPR018120">
    <property type="entry name" value="Glyco_hydro_1_AS"/>
</dbReference>
<dbReference type="EMBL" id="JAYRBN010000050">
    <property type="protein sequence ID" value="KAL2744239.1"/>
    <property type="molecule type" value="Genomic_DNA"/>
</dbReference>
<feature type="active site" description="Nucleophile" evidence="7">
    <location>
        <position position="936"/>
    </location>
</feature>
<dbReference type="GO" id="GO:0016798">
    <property type="term" value="F:hydrolase activity, acting on glycosyl bonds"/>
    <property type="evidence" value="ECO:0007669"/>
    <property type="project" value="UniProtKB-KW"/>
</dbReference>
<dbReference type="InterPro" id="IPR017853">
    <property type="entry name" value="GH"/>
</dbReference>
<dbReference type="EC" id="3.2.1.21" evidence="3"/>
<comment type="similarity">
    <text evidence="1">Belongs to the glycosyl hydrolase 1 family.</text>
</comment>
<sequence length="1042" mass="119780">MKLITSTQFIIFFVFIISTQGTNLSEENEEYLRFPPNFLLGAATAAYQIEGAWNVSDKGESVWDRFSHKRNGRIVNNDTGDIACDSYHKFREDVSLLKQLGIKAYRFSLSWPRILPTGFSNKVSKDGIAYYHNLIDELLANDIEPIVTLYHWDHPQVIEDAGGWLNPYVIDWFVDYARVVFKEFAPKVKKFITLNEPSDSCIFIYTTGIHAPSKSFLHGIGEYICGENMLKAHARVYRMYQKEFKDIYNGSLGINAHTRNFFPKHENDSESAEIAFQFSIGWLLHPIFSEKGDYPDIMKKLIAIKSQEQGYPRSRLPELGANWVDYIRGTSDFLSVNHYTSMIVERGDDELEPSFYNDQGLIQGQDPTWESTISSWLKVVPEGFGNILRKLAIEYNNPLIYITENGVSGENTLDDDKRVRYYQKYLKEMLISIYRDKVNIKGYILWSLIDSFEWSSGYSQTFGIVHVNFTDPERKRTLKKSAHWWREVIKYGSLKICSLENGNSTLGISIVKQIEALTNVEFPDGFQLGVASASYQIEGAWNTNGIVGMSIFISSYQRPGQLSDLDQWLVELKILFQILFQTTQRSNFFRKGVNIWDIFTHNGGGVIRDNSNGDVACDSYHRYKEDVQLISDIGADFYRFSLSWSRILPNGFSNVINQDGLNYYKNLIDELLAKGIQSHVSIFHWDLPENMEKLGGWTNELIIDYFVDYARIVFRELGPKVKLFYTLNEPAIFCGEGYGLHTKAPGKNITGIGSYLCMHNALKAHAKVYHMYDKEFRSEQKGLISIVISSSAYFAKNENNLAAEDIAFQFICGWVGHPIYSKTGDYPQVMKNRIAENSRIQGYSKSRLPEFTQEWIEYIRGTSDFFALNHYTSNLVEIVPKGPNDTWYGDSGIKFSYDPKWPSSGSSWLKIVPEGFRKILNAIKNEYNNPPVIITENGVSDDGKLSDKIRINYLSEYLKAMLQAIYEDGCNIKGYTVWSLIDNFEWENGYIEKFGLVQIDFASPNRTRTPKMSMEWYKNVIKQRKITNFAPNTNEYDVVSVR</sequence>
<keyword evidence="4" id="KW-0378">Hydrolase</keyword>
<evidence type="ECO:0000256" key="2">
    <source>
        <dbReference type="ARBA" id="ARBA00011738"/>
    </source>
</evidence>
<feature type="chain" id="PRO_5044808485" description="beta-glucosidase" evidence="8">
    <location>
        <begin position="22"/>
        <end position="1042"/>
    </location>
</feature>
<organism evidence="9 10">
    <name type="scientific">Vespula maculifrons</name>
    <name type="common">Eastern yellow jacket</name>
    <name type="synonym">Wasp</name>
    <dbReference type="NCBI Taxonomy" id="7453"/>
    <lineage>
        <taxon>Eukaryota</taxon>
        <taxon>Metazoa</taxon>
        <taxon>Ecdysozoa</taxon>
        <taxon>Arthropoda</taxon>
        <taxon>Hexapoda</taxon>
        <taxon>Insecta</taxon>
        <taxon>Pterygota</taxon>
        <taxon>Neoptera</taxon>
        <taxon>Endopterygota</taxon>
        <taxon>Hymenoptera</taxon>
        <taxon>Apocrita</taxon>
        <taxon>Aculeata</taxon>
        <taxon>Vespoidea</taxon>
        <taxon>Vespidae</taxon>
        <taxon>Vespinae</taxon>
        <taxon>Vespula</taxon>
    </lineage>
</organism>
<dbReference type="SUPFAM" id="SSF51445">
    <property type="entry name" value="(Trans)glycosidases"/>
    <property type="match status" value="3"/>
</dbReference>
<dbReference type="FunFam" id="3.20.20.80:FF:000013">
    <property type="entry name" value="lactase-phlorizin hydrolase"/>
    <property type="match status" value="2"/>
</dbReference>
<dbReference type="AlphaFoldDB" id="A0ABD2CHN8"/>
<protein>
    <recommendedName>
        <fullName evidence="3">beta-glucosidase</fullName>
        <ecNumber evidence="3">3.2.1.21</ecNumber>
    </recommendedName>
</protein>
<evidence type="ECO:0000256" key="6">
    <source>
        <dbReference type="ARBA" id="ARBA00023295"/>
    </source>
</evidence>
<dbReference type="Pfam" id="PF00232">
    <property type="entry name" value="Glyco_hydro_1"/>
    <property type="match status" value="2"/>
</dbReference>
<reference evidence="9 10" key="1">
    <citation type="journal article" date="2024" name="Ann. Entomol. Soc. Am.">
        <title>Genomic analyses of the southern and eastern yellowjacket wasps (Hymenoptera: Vespidae) reveal evolutionary signatures of social life.</title>
        <authorList>
            <person name="Catto M.A."/>
            <person name="Caine P.B."/>
            <person name="Orr S.E."/>
            <person name="Hunt B.G."/>
            <person name="Goodisman M.A.D."/>
        </authorList>
    </citation>
    <scope>NUCLEOTIDE SEQUENCE [LARGE SCALE GENOMIC DNA]</scope>
    <source>
        <strain evidence="9">232</strain>
        <tissue evidence="9">Head and thorax</tissue>
    </source>
</reference>
<dbReference type="Gene3D" id="3.20.20.80">
    <property type="entry name" value="Glycosidases"/>
    <property type="match status" value="2"/>
</dbReference>
<comment type="caution">
    <text evidence="9">The sequence shown here is derived from an EMBL/GenBank/DDBJ whole genome shotgun (WGS) entry which is preliminary data.</text>
</comment>
<evidence type="ECO:0000256" key="7">
    <source>
        <dbReference type="PROSITE-ProRule" id="PRU10055"/>
    </source>
</evidence>
<proteinExistence type="inferred from homology"/>
<evidence type="ECO:0000256" key="3">
    <source>
        <dbReference type="ARBA" id="ARBA00012744"/>
    </source>
</evidence>
<feature type="active site" description="Nucleophile" evidence="7">
    <location>
        <position position="404"/>
    </location>
</feature>
<dbReference type="PRINTS" id="PR00131">
    <property type="entry name" value="GLHYDRLASE1"/>
</dbReference>
<keyword evidence="6" id="KW-0326">Glycosidase</keyword>
<dbReference type="PANTHER" id="PTHR10353:SF36">
    <property type="entry name" value="LP05116P"/>
    <property type="match status" value="1"/>
</dbReference>
<evidence type="ECO:0000256" key="4">
    <source>
        <dbReference type="ARBA" id="ARBA00022801"/>
    </source>
</evidence>
<dbReference type="InterPro" id="IPR001360">
    <property type="entry name" value="Glyco_hydro_1"/>
</dbReference>
<evidence type="ECO:0000256" key="5">
    <source>
        <dbReference type="ARBA" id="ARBA00023180"/>
    </source>
</evidence>
<keyword evidence="5" id="KW-0325">Glycoprotein</keyword>
<accession>A0ABD2CHN8</accession>
<evidence type="ECO:0000256" key="1">
    <source>
        <dbReference type="ARBA" id="ARBA00010838"/>
    </source>
</evidence>
<keyword evidence="8" id="KW-0732">Signal</keyword>
<dbReference type="PANTHER" id="PTHR10353">
    <property type="entry name" value="GLYCOSYL HYDROLASE"/>
    <property type="match status" value="1"/>
</dbReference>
<gene>
    <name evidence="9" type="ORF">V1477_006781</name>
</gene>
<evidence type="ECO:0000256" key="8">
    <source>
        <dbReference type="SAM" id="SignalP"/>
    </source>
</evidence>
<name>A0ABD2CHN8_VESMC</name>
<keyword evidence="10" id="KW-1185">Reference proteome</keyword>
<evidence type="ECO:0000313" key="9">
    <source>
        <dbReference type="EMBL" id="KAL2744239.1"/>
    </source>
</evidence>
<evidence type="ECO:0000313" key="10">
    <source>
        <dbReference type="Proteomes" id="UP001607303"/>
    </source>
</evidence>
<dbReference type="Proteomes" id="UP001607303">
    <property type="component" value="Unassembled WGS sequence"/>
</dbReference>
<comment type="subunit">
    <text evidence="2">Homodimer.</text>
</comment>
<dbReference type="PROSITE" id="PS00572">
    <property type="entry name" value="GLYCOSYL_HYDROL_F1_1"/>
    <property type="match status" value="2"/>
</dbReference>